<protein>
    <submittedName>
        <fullName evidence="1">43880_t:CDS:1</fullName>
    </submittedName>
</protein>
<keyword evidence="2" id="KW-1185">Reference proteome</keyword>
<evidence type="ECO:0000313" key="2">
    <source>
        <dbReference type="Proteomes" id="UP000789901"/>
    </source>
</evidence>
<gene>
    <name evidence="1" type="ORF">GMARGA_LOCUS4305</name>
</gene>
<reference evidence="1 2" key="1">
    <citation type="submission" date="2021-06" db="EMBL/GenBank/DDBJ databases">
        <authorList>
            <person name="Kallberg Y."/>
            <person name="Tangrot J."/>
            <person name="Rosling A."/>
        </authorList>
    </citation>
    <scope>NUCLEOTIDE SEQUENCE [LARGE SCALE GENOMIC DNA]</scope>
    <source>
        <strain evidence="1 2">120-4 pot B 10/14</strain>
    </source>
</reference>
<proteinExistence type="predicted"/>
<accession>A0ABN7U9X1</accession>
<organism evidence="1 2">
    <name type="scientific">Gigaspora margarita</name>
    <dbReference type="NCBI Taxonomy" id="4874"/>
    <lineage>
        <taxon>Eukaryota</taxon>
        <taxon>Fungi</taxon>
        <taxon>Fungi incertae sedis</taxon>
        <taxon>Mucoromycota</taxon>
        <taxon>Glomeromycotina</taxon>
        <taxon>Glomeromycetes</taxon>
        <taxon>Diversisporales</taxon>
        <taxon>Gigasporaceae</taxon>
        <taxon>Gigaspora</taxon>
    </lineage>
</organism>
<feature type="non-terminal residue" evidence="1">
    <location>
        <position position="1"/>
    </location>
</feature>
<comment type="caution">
    <text evidence="1">The sequence shown here is derived from an EMBL/GenBank/DDBJ whole genome shotgun (WGS) entry which is preliminary data.</text>
</comment>
<dbReference type="EMBL" id="CAJVQB010001676">
    <property type="protein sequence ID" value="CAG8545682.1"/>
    <property type="molecule type" value="Genomic_DNA"/>
</dbReference>
<sequence length="205" mass="23664">KKIENDLKLIKSNKNKNHKQITLDQALKTSNIEVLSTKTVISNNSKSSKDISLDGHKKKCDKVYSITTSTTHLGEHLNMIHQIFPSKIYEKNLEGQTIIRSDNSTQTIPSMLLKVESHKPTIVNILFNSMNTNIFDDKWPLLEDEILEQSEDSFESAYQENIQNKLSEMIDIVTKNIDTPVQTEMDHFYDREIQTEHLIDDELEC</sequence>
<evidence type="ECO:0000313" key="1">
    <source>
        <dbReference type="EMBL" id="CAG8545682.1"/>
    </source>
</evidence>
<dbReference type="Proteomes" id="UP000789901">
    <property type="component" value="Unassembled WGS sequence"/>
</dbReference>
<name>A0ABN7U9X1_GIGMA</name>